<dbReference type="EMBL" id="JAKIKU010000015">
    <property type="protein sequence ID" value="MCL1047547.1"/>
    <property type="molecule type" value="Genomic_DNA"/>
</dbReference>
<evidence type="ECO:0000256" key="8">
    <source>
        <dbReference type="PROSITE-ProRule" id="PRU01360"/>
    </source>
</evidence>
<dbReference type="InterPro" id="IPR000531">
    <property type="entry name" value="Beta-barrel_TonB"/>
</dbReference>
<evidence type="ECO:0000256" key="2">
    <source>
        <dbReference type="ARBA" id="ARBA00022448"/>
    </source>
</evidence>
<keyword evidence="4 8" id="KW-0812">Transmembrane</keyword>
<gene>
    <name evidence="13" type="ORF">L2737_19785</name>
</gene>
<dbReference type="InterPro" id="IPR037066">
    <property type="entry name" value="Plug_dom_sf"/>
</dbReference>
<evidence type="ECO:0000256" key="1">
    <source>
        <dbReference type="ARBA" id="ARBA00004571"/>
    </source>
</evidence>
<dbReference type="PANTHER" id="PTHR47234">
    <property type="match status" value="1"/>
</dbReference>
<comment type="caution">
    <text evidence="13">The sequence shown here is derived from an EMBL/GenBank/DDBJ whole genome shotgun (WGS) entry which is preliminary data.</text>
</comment>
<proteinExistence type="inferred from homology"/>
<comment type="similarity">
    <text evidence="8 9">Belongs to the TonB-dependent receptor family.</text>
</comment>
<evidence type="ECO:0000256" key="5">
    <source>
        <dbReference type="ARBA" id="ARBA00023077"/>
    </source>
</evidence>
<dbReference type="Gene3D" id="2.170.130.10">
    <property type="entry name" value="TonB-dependent receptor, plug domain"/>
    <property type="match status" value="1"/>
</dbReference>
<dbReference type="Pfam" id="PF00593">
    <property type="entry name" value="TonB_dep_Rec_b-barrel"/>
    <property type="match status" value="1"/>
</dbReference>
<evidence type="ECO:0000256" key="3">
    <source>
        <dbReference type="ARBA" id="ARBA00022452"/>
    </source>
</evidence>
<comment type="subcellular location">
    <subcellularLocation>
        <location evidence="1 8">Cell outer membrane</location>
        <topology evidence="1 8">Multi-pass membrane protein</topology>
    </subcellularLocation>
</comment>
<feature type="domain" description="TonB-dependent receptor-like beta-barrel" evidence="11">
    <location>
        <begin position="339"/>
        <end position="873"/>
    </location>
</feature>
<protein>
    <submittedName>
        <fullName evidence="13">TonB-dependent receptor</fullName>
    </submittedName>
</protein>
<feature type="domain" description="TonB-dependent receptor plug" evidence="12">
    <location>
        <begin position="69"/>
        <end position="184"/>
    </location>
</feature>
<evidence type="ECO:0000256" key="4">
    <source>
        <dbReference type="ARBA" id="ARBA00022692"/>
    </source>
</evidence>
<evidence type="ECO:0000259" key="11">
    <source>
        <dbReference type="Pfam" id="PF00593"/>
    </source>
</evidence>
<keyword evidence="7 8" id="KW-0998">Cell outer membrane</keyword>
<dbReference type="InterPro" id="IPR039426">
    <property type="entry name" value="TonB-dep_rcpt-like"/>
</dbReference>
<feature type="signal peptide" evidence="10">
    <location>
        <begin position="1"/>
        <end position="23"/>
    </location>
</feature>
<accession>A0ABT0KUM7</accession>
<reference evidence="13 14" key="1">
    <citation type="submission" date="2022-01" db="EMBL/GenBank/DDBJ databases">
        <title>Whole genome-based taxonomy of the Shewanellaceae.</title>
        <authorList>
            <person name="Martin-Rodriguez A.J."/>
        </authorList>
    </citation>
    <scope>NUCLEOTIDE SEQUENCE [LARGE SCALE GENOMIC DNA]</scope>
    <source>
        <strain evidence="13 14">DSM 24955</strain>
    </source>
</reference>
<keyword evidence="6 8" id="KW-0472">Membrane</keyword>
<name>A0ABT0KUM7_9GAMM</name>
<dbReference type="InterPro" id="IPR012910">
    <property type="entry name" value="Plug_dom"/>
</dbReference>
<keyword evidence="5 9" id="KW-0798">TonB box</keyword>
<evidence type="ECO:0000256" key="10">
    <source>
        <dbReference type="SAM" id="SignalP"/>
    </source>
</evidence>
<feature type="chain" id="PRO_5045091284" evidence="10">
    <location>
        <begin position="24"/>
        <end position="909"/>
    </location>
</feature>
<keyword evidence="14" id="KW-1185">Reference proteome</keyword>
<dbReference type="Pfam" id="PF07715">
    <property type="entry name" value="Plug"/>
    <property type="match status" value="1"/>
</dbReference>
<evidence type="ECO:0000256" key="9">
    <source>
        <dbReference type="RuleBase" id="RU003357"/>
    </source>
</evidence>
<dbReference type="SUPFAM" id="SSF56935">
    <property type="entry name" value="Porins"/>
    <property type="match status" value="1"/>
</dbReference>
<dbReference type="CDD" id="cd01347">
    <property type="entry name" value="ligand_gated_channel"/>
    <property type="match status" value="1"/>
</dbReference>
<keyword evidence="13" id="KW-0675">Receptor</keyword>
<keyword evidence="10" id="KW-0732">Signal</keyword>
<evidence type="ECO:0000256" key="6">
    <source>
        <dbReference type="ARBA" id="ARBA00023136"/>
    </source>
</evidence>
<evidence type="ECO:0000259" key="12">
    <source>
        <dbReference type="Pfam" id="PF07715"/>
    </source>
</evidence>
<sequence>MRFSFSKVALLVSATLCSFISVASSDIEANDIEVNSMATESIAASHSPYLKSMEKISITGSRIKREEITSTAPMEVFTADDIAQMGATSVDAVLQRMSASAGFAGNQTNAYWTDGGYGSTQVNLRGLGVNRTLVLLNGRRMVNSGTGANSSVDLNTIPVSVIERIEVLKDGASAVYGADAVAGVVNIITKDQIDGVEFQARTGMTEQGDGEQYQFDLAVGKVGERGSGYIALSYDKTDAVEMTSRAPCPLTEVDGELVCGGSTALPGGRGYFLDENGNSIGDEVKLLPNGSDEYTSSDRDNYFEYFNAVQPNERFNVFASGEYDLTDNVQLFTEAMYTHRSSTLPATPQTVSGITIPSWHESNPTENDFLLNSRRLAEAPREFNIETDTWRVVAGLQGDLDNGWQWDAAVNYGSNRGSFEVTNVINNTRLGEATDYDNCSVDPNIPCADFWGEGSLTPEMLDYFLFDMMSDGGNEQLSLTANLTGDLWQLPAGTMSFATGIEHRKEKGWSNPDPLAIIGEANTSQQDPITGEYTADEVYLEAYIPLLADKPLAKAVDLTAAVRYSHFDTFGSDTNYKLGLQWMLNDQLTLRTTKSTAFRVPNIPELFGGISQGSMNTTDPCSDWSQLDPSSHRFANCQAADVPIDFNHEGTILTDRGGNADLQPEEADTFTVGVVWDVSFIEGLNVTLDYYDIKIENAINSVNGSSKLAACYDSANMNHPFCNDEHFIRDEQTGEITYLQTQLGNAATEEVSGVDLAMFYQKDFGEFTTNTSFEVSYLDEYNLQTYEGAPVEERAGTIGYDGSYTKWRSNLYFDIAKDDWRFGYNIQYIGEADDQYAAAGDIGDSVDAVTYHNTQLYYQLTRSLGFTAGIDNLFDKQAPYHQSYTDGNTNTMTYDLMGRRYYLALKWVM</sequence>
<dbReference type="RefSeq" id="WP_248956875.1">
    <property type="nucleotide sequence ID" value="NZ_JAKIKU010000015.1"/>
</dbReference>
<dbReference type="Gene3D" id="2.40.170.20">
    <property type="entry name" value="TonB-dependent receptor, beta-barrel domain"/>
    <property type="match status" value="1"/>
</dbReference>
<dbReference type="Proteomes" id="UP001202134">
    <property type="component" value="Unassembled WGS sequence"/>
</dbReference>
<dbReference type="InterPro" id="IPR036942">
    <property type="entry name" value="Beta-barrel_TonB_sf"/>
</dbReference>
<dbReference type="PANTHER" id="PTHR47234:SF2">
    <property type="entry name" value="TONB-DEPENDENT RECEPTOR"/>
    <property type="match status" value="1"/>
</dbReference>
<organism evidence="13 14">
    <name type="scientific">Shewanella electrodiphila</name>
    <dbReference type="NCBI Taxonomy" id="934143"/>
    <lineage>
        <taxon>Bacteria</taxon>
        <taxon>Pseudomonadati</taxon>
        <taxon>Pseudomonadota</taxon>
        <taxon>Gammaproteobacteria</taxon>
        <taxon>Alteromonadales</taxon>
        <taxon>Shewanellaceae</taxon>
        <taxon>Shewanella</taxon>
    </lineage>
</organism>
<keyword evidence="2 8" id="KW-0813">Transport</keyword>
<evidence type="ECO:0000313" key="14">
    <source>
        <dbReference type="Proteomes" id="UP001202134"/>
    </source>
</evidence>
<evidence type="ECO:0000313" key="13">
    <source>
        <dbReference type="EMBL" id="MCL1047547.1"/>
    </source>
</evidence>
<evidence type="ECO:0000256" key="7">
    <source>
        <dbReference type="ARBA" id="ARBA00023237"/>
    </source>
</evidence>
<keyword evidence="3 8" id="KW-1134">Transmembrane beta strand</keyword>
<dbReference type="PROSITE" id="PS52016">
    <property type="entry name" value="TONB_DEPENDENT_REC_3"/>
    <property type="match status" value="1"/>
</dbReference>